<gene>
    <name evidence="2" type="ORF">PEVE_00024641</name>
</gene>
<dbReference type="Proteomes" id="UP001159427">
    <property type="component" value="Unassembled WGS sequence"/>
</dbReference>
<dbReference type="EMBL" id="CALNXI010000033">
    <property type="protein sequence ID" value="CAH3016006.1"/>
    <property type="molecule type" value="Genomic_DNA"/>
</dbReference>
<evidence type="ECO:0000313" key="2">
    <source>
        <dbReference type="EMBL" id="CAH3016006.1"/>
    </source>
</evidence>
<evidence type="ECO:0000256" key="1">
    <source>
        <dbReference type="SAM" id="MobiDB-lite"/>
    </source>
</evidence>
<feature type="compositionally biased region" description="Polar residues" evidence="1">
    <location>
        <begin position="79"/>
        <end position="94"/>
    </location>
</feature>
<keyword evidence="3" id="KW-1185">Reference proteome</keyword>
<comment type="caution">
    <text evidence="2">The sequence shown here is derived from an EMBL/GenBank/DDBJ whole genome shotgun (WGS) entry which is preliminary data.</text>
</comment>
<evidence type="ECO:0000313" key="3">
    <source>
        <dbReference type="Proteomes" id="UP001159427"/>
    </source>
</evidence>
<protein>
    <submittedName>
        <fullName evidence="2">Uncharacterized protein</fullName>
    </submittedName>
</protein>
<reference evidence="2 3" key="1">
    <citation type="submission" date="2022-05" db="EMBL/GenBank/DDBJ databases">
        <authorList>
            <consortium name="Genoscope - CEA"/>
            <person name="William W."/>
        </authorList>
    </citation>
    <scope>NUCLEOTIDE SEQUENCE [LARGE SCALE GENOMIC DNA]</scope>
</reference>
<organism evidence="2 3">
    <name type="scientific">Porites evermanni</name>
    <dbReference type="NCBI Taxonomy" id="104178"/>
    <lineage>
        <taxon>Eukaryota</taxon>
        <taxon>Metazoa</taxon>
        <taxon>Cnidaria</taxon>
        <taxon>Anthozoa</taxon>
        <taxon>Hexacorallia</taxon>
        <taxon>Scleractinia</taxon>
        <taxon>Fungiina</taxon>
        <taxon>Poritidae</taxon>
        <taxon>Porites</taxon>
    </lineage>
</organism>
<proteinExistence type="predicted"/>
<feature type="compositionally biased region" description="Acidic residues" evidence="1">
    <location>
        <begin position="95"/>
        <end position="108"/>
    </location>
</feature>
<sequence>MAYSYCVTYCRISSIPPGVIREKPDWVDSFPRPIGHVLHGYLESYLYTFSCYLKDDTEDHDRWITIAVTVTVQEFPQTTAELDSVRNEPSTSSEIGEENEMANDDDREADSSKPPIPDCNNAFSDTSKGGQKLPRSLSPS</sequence>
<feature type="region of interest" description="Disordered" evidence="1">
    <location>
        <begin position="79"/>
        <end position="140"/>
    </location>
</feature>
<name>A0ABN8LFZ3_9CNID</name>
<accession>A0ABN8LFZ3</accession>